<dbReference type="GO" id="GO:0016094">
    <property type="term" value="P:polyprenol biosynthetic process"/>
    <property type="evidence" value="ECO:0007669"/>
    <property type="project" value="TreeGrafter"/>
</dbReference>
<keyword evidence="2" id="KW-0479">Metal-binding</keyword>
<accession>A0A133V7U3</accession>
<dbReference type="FunFam" id="3.40.1180.10:FF:000016">
    <property type="entry name" value="Undecaprenyl diphosphate synthase"/>
    <property type="match status" value="1"/>
</dbReference>
<comment type="cofactor">
    <cofactor evidence="2">
        <name>Mg(2+)</name>
        <dbReference type="ChEBI" id="CHEBI:18420"/>
    </cofactor>
    <text evidence="2">Binds 2 magnesium ions per subunit.</text>
</comment>
<dbReference type="PANTHER" id="PTHR10291">
    <property type="entry name" value="DEHYDRODOLICHYL DIPHOSPHATE SYNTHASE FAMILY MEMBER"/>
    <property type="match status" value="1"/>
</dbReference>
<evidence type="ECO:0000256" key="2">
    <source>
        <dbReference type="HAMAP-Rule" id="MF_01139"/>
    </source>
</evidence>
<keyword evidence="4" id="KW-1185">Reference proteome</keyword>
<comment type="similarity">
    <text evidence="2">Belongs to the UPP synthase family.</text>
</comment>
<evidence type="ECO:0000313" key="3">
    <source>
        <dbReference type="EMBL" id="KXB02492.1"/>
    </source>
</evidence>
<dbReference type="Pfam" id="PF01255">
    <property type="entry name" value="Prenyltransf"/>
    <property type="match status" value="1"/>
</dbReference>
<proteinExistence type="inferred from homology"/>
<feature type="binding site" evidence="2">
    <location>
        <position position="235"/>
    </location>
    <ligand>
        <name>Mg(2+)</name>
        <dbReference type="ChEBI" id="CHEBI:18420"/>
    </ligand>
</feature>
<dbReference type="GO" id="GO:0045547">
    <property type="term" value="F:ditrans,polycis-polyprenyl diphosphate synthase [(2E,6E)-farnesyl diphosphate specific] activity"/>
    <property type="evidence" value="ECO:0007669"/>
    <property type="project" value="TreeGrafter"/>
</dbReference>
<comment type="caution">
    <text evidence="2">Lacks conserved residue(s) required for the propagation of feature annotation.</text>
</comment>
<keyword evidence="1 2" id="KW-0808">Transferase</keyword>
<comment type="function">
    <text evidence="2">Catalyzes the sequential condensation of isopentenyl diphosphate (IPP) with geranylgeranyl diphosphate (GGPP) to yield (2Z,6Z,10Z,14Z,18Z,22Z,26Z,30E,34E,38E)-undecaprenyl diphosphate (tritrans,heptacis-UPP). It is probably the precursor of glycosyl carrier lipids.</text>
</comment>
<comment type="catalytic activity">
    <reaction evidence="2">
        <text>geranylgeranyl diphosphate + 7 isopentenyl diphosphate = tri-trans,hepta-cis-undecaprenyl diphosphate + 7 diphosphate</text>
        <dbReference type="Rhea" id="RHEA:27622"/>
        <dbReference type="ChEBI" id="CHEBI:33019"/>
        <dbReference type="ChEBI" id="CHEBI:57533"/>
        <dbReference type="ChEBI" id="CHEBI:60388"/>
        <dbReference type="ChEBI" id="CHEBI:128769"/>
        <dbReference type="EC" id="2.5.1.89"/>
    </reaction>
</comment>
<dbReference type="CDD" id="cd00475">
    <property type="entry name" value="Cis_IPPS"/>
    <property type="match status" value="1"/>
</dbReference>
<reference evidence="3 4" key="1">
    <citation type="journal article" date="2016" name="Sci. Rep.">
        <title>Metabolic traits of an uncultured archaeal lineage -MSBL1- from brine pools of the Red Sea.</title>
        <authorList>
            <person name="Mwirichia R."/>
            <person name="Alam I."/>
            <person name="Rashid M."/>
            <person name="Vinu M."/>
            <person name="Ba-Alawi W."/>
            <person name="Anthony Kamau A."/>
            <person name="Kamanda Ngugi D."/>
            <person name="Goker M."/>
            <person name="Klenk H.P."/>
            <person name="Bajic V."/>
            <person name="Stingl U."/>
        </authorList>
    </citation>
    <scope>NUCLEOTIDE SEQUENCE [LARGE SCALE GENOMIC DNA]</scope>
    <source>
        <strain evidence="3">SCGC-AAA261D19</strain>
    </source>
</reference>
<dbReference type="Gene3D" id="3.40.1180.10">
    <property type="entry name" value="Decaprenyl diphosphate synthase-like"/>
    <property type="match status" value="1"/>
</dbReference>
<dbReference type="InterPro" id="IPR001441">
    <property type="entry name" value="UPP_synth-like"/>
</dbReference>
<comment type="subunit">
    <text evidence="2">Homodimer.</text>
</comment>
<name>A0A133V7U3_9EURY</name>
<dbReference type="GO" id="GO:0000287">
    <property type="term" value="F:magnesium ion binding"/>
    <property type="evidence" value="ECO:0007669"/>
    <property type="project" value="UniProtKB-UniRule"/>
</dbReference>
<evidence type="ECO:0000256" key="1">
    <source>
        <dbReference type="ARBA" id="ARBA00022679"/>
    </source>
</evidence>
<feature type="binding site" evidence="2">
    <location>
        <position position="216"/>
    </location>
    <ligand>
        <name>substrate</name>
    </ligand>
</feature>
<keyword evidence="2" id="KW-0460">Magnesium</keyword>
<protein>
    <recommendedName>
        <fullName evidence="2">Tritrans,polycis-undecaprenyl-diphosphate synthase (geranylgeranyl-diphosphate specific)</fullName>
        <ecNumber evidence="2">2.5.1.89</ecNumber>
    </recommendedName>
    <alternativeName>
        <fullName evidence="2">Undecaprenyl diphosphate synthase</fullName>
        <shortName evidence="2">UDS</shortName>
    </alternativeName>
    <alternativeName>
        <fullName evidence="2">Undecaprenyl pyrophosphate synthase</fullName>
        <shortName evidence="2">UPP synthase</shortName>
    </alternativeName>
</protein>
<dbReference type="InterPro" id="IPR036424">
    <property type="entry name" value="UPP_synth-like_sf"/>
</dbReference>
<sequence length="267" mass="30819">MNFTETVLETLEKLPGLKDLRAMVADYYERRLFRKVKARGNLPRHVAIITNGKGTSKQGEGIPTPEGGKLDKVLEWCRELGIKHATVFALPIGLLKRSDKEVKNHMRLFKRRFKEITKDEKIHDNKIRVRGIGEIDSLPKEIKSTVNRAEEATKGYDRYFLNIAVGYGGRQELAKAIMRISELVKKGELEPEDISENTIDNHLYTAGQPDPDLIIRTSERETLSGFLLWQSAYSELYFCEANWPAFDKKDFLRAISTYQRRERRFGE</sequence>
<dbReference type="Proteomes" id="UP000070400">
    <property type="component" value="Unassembled WGS sequence"/>
</dbReference>
<dbReference type="PANTHER" id="PTHR10291:SF43">
    <property type="entry name" value="DEHYDRODOLICHYL DIPHOSPHATE SYNTHASE COMPLEX SUBUNIT DHDDS"/>
    <property type="match status" value="1"/>
</dbReference>
<dbReference type="HAMAP" id="MF_01139">
    <property type="entry name" value="ISPT"/>
    <property type="match status" value="1"/>
</dbReference>
<comment type="caution">
    <text evidence="3">The sequence shown here is derived from an EMBL/GenBank/DDBJ whole genome shotgun (WGS) entry which is preliminary data.</text>
</comment>
<gene>
    <name evidence="2" type="primary">uppS</name>
    <name evidence="3" type="ORF">AKJ43_01625</name>
</gene>
<dbReference type="NCBIfam" id="TIGR00055">
    <property type="entry name" value="uppS"/>
    <property type="match status" value="1"/>
</dbReference>
<feature type="binding site" evidence="2">
    <location>
        <position position="97"/>
    </location>
    <ligand>
        <name>substrate</name>
    </ligand>
</feature>
<dbReference type="EMBL" id="LHXX01000014">
    <property type="protein sequence ID" value="KXB02492.1"/>
    <property type="molecule type" value="Genomic_DNA"/>
</dbReference>
<dbReference type="AlphaFoldDB" id="A0A133V7U3"/>
<organism evidence="3 4">
    <name type="scientific">candidate division MSBL1 archaeon SCGC-AAA261D19</name>
    <dbReference type="NCBI Taxonomy" id="1698273"/>
    <lineage>
        <taxon>Archaea</taxon>
        <taxon>Methanobacteriati</taxon>
        <taxon>Methanobacteriota</taxon>
        <taxon>candidate division MSBL1</taxon>
    </lineage>
</organism>
<dbReference type="SUPFAM" id="SSF64005">
    <property type="entry name" value="Undecaprenyl diphosphate synthase"/>
    <property type="match status" value="1"/>
</dbReference>
<dbReference type="EC" id="2.5.1.89" evidence="2"/>
<evidence type="ECO:0000313" key="4">
    <source>
        <dbReference type="Proteomes" id="UP000070400"/>
    </source>
</evidence>